<evidence type="ECO:0000313" key="2">
    <source>
        <dbReference type="EMBL" id="TRM70313.1"/>
    </source>
</evidence>
<evidence type="ECO:0000256" key="1">
    <source>
        <dbReference type="SAM" id="MobiDB-lite"/>
    </source>
</evidence>
<proteinExistence type="predicted"/>
<organism evidence="2 3">
    <name type="scientific">Schizophyllum amplum</name>
    <dbReference type="NCBI Taxonomy" id="97359"/>
    <lineage>
        <taxon>Eukaryota</taxon>
        <taxon>Fungi</taxon>
        <taxon>Dikarya</taxon>
        <taxon>Basidiomycota</taxon>
        <taxon>Agaricomycotina</taxon>
        <taxon>Agaricomycetes</taxon>
        <taxon>Agaricomycetidae</taxon>
        <taxon>Agaricales</taxon>
        <taxon>Schizophyllaceae</taxon>
        <taxon>Schizophyllum</taxon>
    </lineage>
</organism>
<keyword evidence="3" id="KW-1185">Reference proteome</keyword>
<comment type="caution">
    <text evidence="2">The sequence shown here is derived from an EMBL/GenBank/DDBJ whole genome shotgun (WGS) entry which is preliminary data.</text>
</comment>
<feature type="compositionally biased region" description="Polar residues" evidence="1">
    <location>
        <begin position="1"/>
        <end position="13"/>
    </location>
</feature>
<dbReference type="AlphaFoldDB" id="A0A550CZU8"/>
<gene>
    <name evidence="2" type="ORF">BD626DRAFT_27084</name>
</gene>
<sequence length="166" mass="18653">MSLSQATMSSNGMDSWRETPSPTPSPVRSLRERVYQWLPDDHPSQKVMLHLETYGAQEMAHLLPSSVLDGPSPNINHITTADADAATPTTGDDEDDVEGLRSSMIWLSLKRRISWHVRHPPSLRLGSRSAWLTWRFRGCPSSSSSSNKRLWPASSTMISLRRRTTL</sequence>
<accession>A0A550CZU8</accession>
<evidence type="ECO:0000313" key="3">
    <source>
        <dbReference type="Proteomes" id="UP000320762"/>
    </source>
</evidence>
<feature type="region of interest" description="Disordered" evidence="1">
    <location>
        <begin position="1"/>
        <end position="28"/>
    </location>
</feature>
<dbReference type="EMBL" id="VDMD01000001">
    <property type="protein sequence ID" value="TRM70313.1"/>
    <property type="molecule type" value="Genomic_DNA"/>
</dbReference>
<dbReference type="Proteomes" id="UP000320762">
    <property type="component" value="Unassembled WGS sequence"/>
</dbReference>
<reference evidence="2 3" key="1">
    <citation type="journal article" date="2019" name="New Phytol.">
        <title>Comparative genomics reveals unique wood-decay strategies and fruiting body development in the Schizophyllaceae.</title>
        <authorList>
            <person name="Almasi E."/>
            <person name="Sahu N."/>
            <person name="Krizsan K."/>
            <person name="Balint B."/>
            <person name="Kovacs G.M."/>
            <person name="Kiss B."/>
            <person name="Cseklye J."/>
            <person name="Drula E."/>
            <person name="Henrissat B."/>
            <person name="Nagy I."/>
            <person name="Chovatia M."/>
            <person name="Adam C."/>
            <person name="LaButti K."/>
            <person name="Lipzen A."/>
            <person name="Riley R."/>
            <person name="Grigoriev I.V."/>
            <person name="Nagy L.G."/>
        </authorList>
    </citation>
    <scope>NUCLEOTIDE SEQUENCE [LARGE SCALE GENOMIC DNA]</scope>
    <source>
        <strain evidence="2 3">NL-1724</strain>
    </source>
</reference>
<name>A0A550CZU8_9AGAR</name>
<protein>
    <submittedName>
        <fullName evidence="2">Uncharacterized protein</fullName>
    </submittedName>
</protein>